<feature type="signal peptide" evidence="3">
    <location>
        <begin position="1"/>
        <end position="24"/>
    </location>
</feature>
<dbReference type="EMBL" id="CP012333">
    <property type="protein sequence ID" value="AKU94605.1"/>
    <property type="molecule type" value="Genomic_DNA"/>
</dbReference>
<organism evidence="4 5">
    <name type="scientific">Labilithrix luteola</name>
    <dbReference type="NCBI Taxonomy" id="1391654"/>
    <lineage>
        <taxon>Bacteria</taxon>
        <taxon>Pseudomonadati</taxon>
        <taxon>Myxococcota</taxon>
        <taxon>Polyangia</taxon>
        <taxon>Polyangiales</taxon>
        <taxon>Labilitrichaceae</taxon>
        <taxon>Labilithrix</taxon>
    </lineage>
</organism>
<feature type="region of interest" description="Disordered" evidence="2">
    <location>
        <begin position="40"/>
        <end position="110"/>
    </location>
</feature>
<dbReference type="Pfam" id="PF04885">
    <property type="entry name" value="Stig1"/>
    <property type="match status" value="1"/>
</dbReference>
<keyword evidence="1 3" id="KW-0732">Signal</keyword>
<dbReference type="AlphaFoldDB" id="A0A0K1PM55"/>
<dbReference type="RefSeq" id="WP_169927284.1">
    <property type="nucleotide sequence ID" value="NZ_CP012333.1"/>
</dbReference>
<feature type="compositionally biased region" description="Low complexity" evidence="2">
    <location>
        <begin position="45"/>
        <end position="68"/>
    </location>
</feature>
<gene>
    <name evidence="4" type="ORF">AKJ09_01269</name>
</gene>
<dbReference type="PROSITE" id="PS51257">
    <property type="entry name" value="PROKAR_LIPOPROTEIN"/>
    <property type="match status" value="1"/>
</dbReference>
<keyword evidence="5" id="KW-1185">Reference proteome</keyword>
<dbReference type="PATRIC" id="fig|1391654.3.peg.1284"/>
<evidence type="ECO:0000313" key="5">
    <source>
        <dbReference type="Proteomes" id="UP000064967"/>
    </source>
</evidence>
<name>A0A0K1PM55_9BACT</name>
<dbReference type="InterPro" id="IPR006969">
    <property type="entry name" value="Stig-like"/>
</dbReference>
<proteinExistence type="predicted"/>
<evidence type="ECO:0000256" key="1">
    <source>
        <dbReference type="ARBA" id="ARBA00022729"/>
    </source>
</evidence>
<evidence type="ECO:0000256" key="2">
    <source>
        <dbReference type="SAM" id="MobiDB-lite"/>
    </source>
</evidence>
<dbReference type="STRING" id="1391654.AKJ09_01269"/>
<sequence>MRRVSRITALLAIAAAAGCTLDNALVGGRCADGFVQSNQECVPESSAPAPSGSTTPTAVTDATPPLDAGSDAPDTTPLPDASTPDTSVPDSSAPDAEEPDSSTPDTGAPDAPLVCEAPLVACRGQCLSVESDGQNCGACGKICPSNICVAGVCQGATPGDVVVIGHDFAQAWLGSAQAKVLLNAMTIPTTDPIRVLSYEDGASPLAVAQVRALVTYGIHGRGVQIVRAPDASALTSPTLSTYYDVVLVHDGAGLTPAALGASWATSLGTFTQKGGVVVALDGASSDMPSLLTASGLVSVASHAPLAEGTHLEVSAPADVVGAQVLSPYAAIGVTVGFGGVSAPDLTVVVREKTDAGDGTPVVVHRTVR</sequence>
<protein>
    <recommendedName>
        <fullName evidence="6">4Fe-4S ferredoxin-type domain-containing protein</fullName>
    </recommendedName>
</protein>
<dbReference type="Proteomes" id="UP000064967">
    <property type="component" value="Chromosome"/>
</dbReference>
<accession>A0A0K1PM55</accession>
<evidence type="ECO:0008006" key="6">
    <source>
        <dbReference type="Google" id="ProtNLM"/>
    </source>
</evidence>
<reference evidence="4 5" key="1">
    <citation type="submission" date="2015-08" db="EMBL/GenBank/DDBJ databases">
        <authorList>
            <person name="Babu N.S."/>
            <person name="Beckwith C.J."/>
            <person name="Beseler K.G."/>
            <person name="Brison A."/>
            <person name="Carone J.V."/>
            <person name="Caskin T.P."/>
            <person name="Diamond M."/>
            <person name="Durham M.E."/>
            <person name="Foxe J.M."/>
            <person name="Go M."/>
            <person name="Henderson B.A."/>
            <person name="Jones I.B."/>
            <person name="McGettigan J.A."/>
            <person name="Micheletti S.J."/>
            <person name="Nasrallah M.E."/>
            <person name="Ortiz D."/>
            <person name="Piller C.R."/>
            <person name="Privatt S.R."/>
            <person name="Schneider S.L."/>
            <person name="Sharp S."/>
            <person name="Smith T.C."/>
            <person name="Stanton J.D."/>
            <person name="Ullery H.E."/>
            <person name="Wilson R.J."/>
            <person name="Serrano M.G."/>
            <person name="Buck G."/>
            <person name="Lee V."/>
            <person name="Wang Y."/>
            <person name="Carvalho R."/>
            <person name="Voegtly L."/>
            <person name="Shi R."/>
            <person name="Duckworth R."/>
            <person name="Johnson A."/>
            <person name="Loviza R."/>
            <person name="Walstead R."/>
            <person name="Shah Z."/>
            <person name="Kiflezghi M."/>
            <person name="Wade K."/>
            <person name="Ball S.L."/>
            <person name="Bradley K.W."/>
            <person name="Asai D.J."/>
            <person name="Bowman C.A."/>
            <person name="Russell D.A."/>
            <person name="Pope W.H."/>
            <person name="Jacobs-Sera D."/>
            <person name="Hendrix R.W."/>
            <person name="Hatfull G.F."/>
        </authorList>
    </citation>
    <scope>NUCLEOTIDE SEQUENCE [LARGE SCALE GENOMIC DNA]</scope>
    <source>
        <strain evidence="4 5">DSM 27648</strain>
    </source>
</reference>
<feature type="chain" id="PRO_5005465715" description="4Fe-4S ferredoxin-type domain-containing protein" evidence="3">
    <location>
        <begin position="25"/>
        <end position="368"/>
    </location>
</feature>
<evidence type="ECO:0000256" key="3">
    <source>
        <dbReference type="SAM" id="SignalP"/>
    </source>
</evidence>
<evidence type="ECO:0000313" key="4">
    <source>
        <dbReference type="EMBL" id="AKU94605.1"/>
    </source>
</evidence>
<dbReference type="KEGG" id="llu:AKJ09_01269"/>